<protein>
    <submittedName>
        <fullName evidence="5">AraC-like DNA-binding protein</fullName>
    </submittedName>
</protein>
<dbReference type="PANTHER" id="PTHR47893">
    <property type="entry name" value="REGULATORY PROTEIN PCHR"/>
    <property type="match status" value="1"/>
</dbReference>
<feature type="domain" description="HTH araC/xylS-type" evidence="4">
    <location>
        <begin position="223"/>
        <end position="321"/>
    </location>
</feature>
<accession>A0A7W9DK45</accession>
<keyword evidence="3" id="KW-0804">Transcription</keyword>
<evidence type="ECO:0000256" key="3">
    <source>
        <dbReference type="ARBA" id="ARBA00023163"/>
    </source>
</evidence>
<sequence>MKSIVKGGILKDPTKEIGDKLENGVTYIPPNMGTGYIKGFIINPELRILVRQYELKEEWVLDRGIGNEENKFVVIAFHHIYQSKEELKKWLLQPSSGTKSLPSVQVATTGFNIENLPANKKINSIIITISTAYLKELLKPKMGNTLLQLITSGNQPFLFEEIISPQIQEVGADIVTANPATELQDLYYKIKAEELIYLLFAELLKRQDTTLQTLNAADVKRVYQIKDSILLDIDTPPVLAELVRLSGMSESKLKRLFKQIFGNSIYSYYQSFRMKKAAYLIKEENLSVSEVGYRLGFSNLSHFTRLFEAHMGVKPKKYSSSK</sequence>
<keyword evidence="1" id="KW-0805">Transcription regulation</keyword>
<dbReference type="EMBL" id="JACHCF010000006">
    <property type="protein sequence ID" value="MBB5621847.1"/>
    <property type="molecule type" value="Genomic_DNA"/>
</dbReference>
<dbReference type="SUPFAM" id="SSF46689">
    <property type="entry name" value="Homeodomain-like"/>
    <property type="match status" value="2"/>
</dbReference>
<dbReference type="PANTHER" id="PTHR47893:SF1">
    <property type="entry name" value="REGULATORY PROTEIN PCHR"/>
    <property type="match status" value="1"/>
</dbReference>
<dbReference type="InterPro" id="IPR009057">
    <property type="entry name" value="Homeodomain-like_sf"/>
</dbReference>
<reference evidence="5 6" key="1">
    <citation type="submission" date="2020-08" db="EMBL/GenBank/DDBJ databases">
        <title>Genomic Encyclopedia of Type Strains, Phase IV (KMG-V): Genome sequencing to study the core and pangenomes of soil and plant-associated prokaryotes.</title>
        <authorList>
            <person name="Whitman W."/>
        </authorList>
    </citation>
    <scope>NUCLEOTIDE SEQUENCE [LARGE SCALE GENOMIC DNA]</scope>
    <source>
        <strain evidence="5 6">MP7CTX6</strain>
    </source>
</reference>
<dbReference type="AlphaFoldDB" id="A0A7W9DK45"/>
<comment type="caution">
    <text evidence="5">The sequence shown here is derived from an EMBL/GenBank/DDBJ whole genome shotgun (WGS) entry which is preliminary data.</text>
</comment>
<dbReference type="GO" id="GO:0043565">
    <property type="term" value="F:sequence-specific DNA binding"/>
    <property type="evidence" value="ECO:0007669"/>
    <property type="project" value="InterPro"/>
</dbReference>
<evidence type="ECO:0000259" key="4">
    <source>
        <dbReference type="PROSITE" id="PS01124"/>
    </source>
</evidence>
<evidence type="ECO:0000313" key="6">
    <source>
        <dbReference type="Proteomes" id="UP000537718"/>
    </source>
</evidence>
<dbReference type="InterPro" id="IPR018060">
    <property type="entry name" value="HTH_AraC"/>
</dbReference>
<evidence type="ECO:0000313" key="5">
    <source>
        <dbReference type="EMBL" id="MBB5621847.1"/>
    </source>
</evidence>
<dbReference type="RefSeq" id="WP_183867787.1">
    <property type="nucleotide sequence ID" value="NZ_JACHCF010000006.1"/>
</dbReference>
<keyword evidence="2 5" id="KW-0238">DNA-binding</keyword>
<name>A0A7W9DK45_9SPHI</name>
<dbReference type="GO" id="GO:0003700">
    <property type="term" value="F:DNA-binding transcription factor activity"/>
    <property type="evidence" value="ECO:0007669"/>
    <property type="project" value="InterPro"/>
</dbReference>
<dbReference type="Gene3D" id="1.10.10.60">
    <property type="entry name" value="Homeodomain-like"/>
    <property type="match status" value="2"/>
</dbReference>
<dbReference type="SMART" id="SM00342">
    <property type="entry name" value="HTH_ARAC"/>
    <property type="match status" value="1"/>
</dbReference>
<proteinExistence type="predicted"/>
<dbReference type="PROSITE" id="PS00041">
    <property type="entry name" value="HTH_ARAC_FAMILY_1"/>
    <property type="match status" value="1"/>
</dbReference>
<dbReference type="PRINTS" id="PR00032">
    <property type="entry name" value="HTHARAC"/>
</dbReference>
<evidence type="ECO:0000256" key="1">
    <source>
        <dbReference type="ARBA" id="ARBA00023015"/>
    </source>
</evidence>
<dbReference type="InterPro" id="IPR053142">
    <property type="entry name" value="PchR_regulatory_protein"/>
</dbReference>
<dbReference type="InterPro" id="IPR020449">
    <property type="entry name" value="Tscrpt_reg_AraC-type_HTH"/>
</dbReference>
<dbReference type="Proteomes" id="UP000537718">
    <property type="component" value="Unassembled WGS sequence"/>
</dbReference>
<evidence type="ECO:0000256" key="2">
    <source>
        <dbReference type="ARBA" id="ARBA00023125"/>
    </source>
</evidence>
<gene>
    <name evidence="5" type="ORF">HDE69_002910</name>
</gene>
<dbReference type="PROSITE" id="PS01124">
    <property type="entry name" value="HTH_ARAC_FAMILY_2"/>
    <property type="match status" value="1"/>
</dbReference>
<dbReference type="InterPro" id="IPR018062">
    <property type="entry name" value="HTH_AraC-typ_CS"/>
</dbReference>
<dbReference type="Pfam" id="PF12833">
    <property type="entry name" value="HTH_18"/>
    <property type="match status" value="1"/>
</dbReference>
<organism evidence="5 6">
    <name type="scientific">Pedobacter cryoconitis</name>
    <dbReference type="NCBI Taxonomy" id="188932"/>
    <lineage>
        <taxon>Bacteria</taxon>
        <taxon>Pseudomonadati</taxon>
        <taxon>Bacteroidota</taxon>
        <taxon>Sphingobacteriia</taxon>
        <taxon>Sphingobacteriales</taxon>
        <taxon>Sphingobacteriaceae</taxon>
        <taxon>Pedobacter</taxon>
    </lineage>
</organism>